<dbReference type="RefSeq" id="WP_020211757.1">
    <property type="nucleotide sequence ID" value="NZ_JRLX01000001.1"/>
</dbReference>
<reference evidence="2 3" key="1">
    <citation type="submission" date="2013-09" db="EMBL/GenBank/DDBJ databases">
        <authorList>
            <person name="Zeng Z."/>
            <person name="Chen C."/>
        </authorList>
    </citation>
    <scope>NUCLEOTIDE SEQUENCE [LARGE SCALE GENOMIC DNA]</scope>
    <source>
        <strain evidence="2 3">WB 3.3-2</strain>
    </source>
</reference>
<evidence type="ECO:0000313" key="2">
    <source>
        <dbReference type="EMBL" id="KGO88720.1"/>
    </source>
</evidence>
<comment type="caution">
    <text evidence="2">The sequence shown here is derived from an EMBL/GenBank/DDBJ whole genome shotgun (WGS) entry which is preliminary data.</text>
</comment>
<evidence type="ECO:0000256" key="1">
    <source>
        <dbReference type="SAM" id="SignalP"/>
    </source>
</evidence>
<evidence type="ECO:0000313" key="3">
    <source>
        <dbReference type="Proteomes" id="UP000030152"/>
    </source>
</evidence>
<protein>
    <submittedName>
        <fullName evidence="2">Uncharacterized protein</fullName>
    </submittedName>
</protein>
<dbReference type="eggNOG" id="ENOG502ZXYR">
    <property type="taxonomic scope" value="Bacteria"/>
</dbReference>
<keyword evidence="3" id="KW-1185">Reference proteome</keyword>
<sequence>MPLRSNLTKLFFLFFTLAASTGNAQDSESLPLLYSYDEGYKFIEKAKNFINAGEYYKAEKFLDMAARADYGFCGNAWSSANGEIGNTKAEIYIIQRYYNKALNTLETVGECMFGSDCATRDSLKIMALIGKYGKTNVRAAFNEASGFKKPDVLNYQYSVHLSSLNYTFKFENYIKIEGNIPQSDEDIKALMKKQKFYSLLE</sequence>
<feature type="signal peptide" evidence="1">
    <location>
        <begin position="1"/>
        <end position="24"/>
    </location>
</feature>
<dbReference type="OrthoDB" id="9554502at2"/>
<gene>
    <name evidence="2" type="ORF">Q765_02140</name>
</gene>
<dbReference type="AlphaFoldDB" id="A0A0A2MK97"/>
<feature type="chain" id="PRO_5001991585" evidence="1">
    <location>
        <begin position="25"/>
        <end position="201"/>
    </location>
</feature>
<dbReference type="STRING" id="1121895.GCA_000378485_00631"/>
<proteinExistence type="predicted"/>
<keyword evidence="1" id="KW-0732">Signal</keyword>
<name>A0A0A2MK97_9FLAO</name>
<dbReference type="Proteomes" id="UP000030152">
    <property type="component" value="Unassembled WGS sequence"/>
</dbReference>
<accession>A0A0A2MK97</accession>
<organism evidence="2 3">
    <name type="scientific">Flavobacterium rivuli WB 3.3-2 = DSM 21788</name>
    <dbReference type="NCBI Taxonomy" id="1121895"/>
    <lineage>
        <taxon>Bacteria</taxon>
        <taxon>Pseudomonadati</taxon>
        <taxon>Bacteroidota</taxon>
        <taxon>Flavobacteriia</taxon>
        <taxon>Flavobacteriales</taxon>
        <taxon>Flavobacteriaceae</taxon>
        <taxon>Flavobacterium</taxon>
    </lineage>
</organism>
<dbReference type="EMBL" id="JRLX01000001">
    <property type="protein sequence ID" value="KGO88720.1"/>
    <property type="molecule type" value="Genomic_DNA"/>
</dbReference>